<feature type="compositionally biased region" description="Basic and acidic residues" evidence="1">
    <location>
        <begin position="137"/>
        <end position="152"/>
    </location>
</feature>
<comment type="caution">
    <text evidence="2">The sequence shown here is derived from an EMBL/GenBank/DDBJ whole genome shotgun (WGS) entry which is preliminary data.</text>
</comment>
<feature type="compositionally biased region" description="Basic and acidic residues" evidence="1">
    <location>
        <begin position="168"/>
        <end position="178"/>
    </location>
</feature>
<feature type="compositionally biased region" description="Polar residues" evidence="1">
    <location>
        <begin position="115"/>
        <end position="136"/>
    </location>
</feature>
<keyword evidence="3" id="KW-1185">Reference proteome</keyword>
<reference evidence="2" key="1">
    <citation type="submission" date="2022-10" db="EMBL/GenBank/DDBJ databases">
        <title>Tapping the CABI collections for fungal endophytes: first genome assemblies for Collariella, Neodidymelliopsis, Ascochyta clinopodiicola, Didymella pomorum, Didymosphaeria variabile, Neocosmospora piperis and Neocucurbitaria cava.</title>
        <authorList>
            <person name="Hill R."/>
        </authorList>
    </citation>
    <scope>NUCLEOTIDE SEQUENCE</scope>
    <source>
        <strain evidence="2">IMI 356814</strain>
    </source>
</reference>
<evidence type="ECO:0000313" key="2">
    <source>
        <dbReference type="EMBL" id="KAJ4374084.1"/>
    </source>
</evidence>
<feature type="compositionally biased region" description="Basic and acidic residues" evidence="1">
    <location>
        <begin position="68"/>
        <end position="79"/>
    </location>
</feature>
<name>A0A9W8YCX8_9PLEO</name>
<feature type="compositionally biased region" description="Low complexity" evidence="1">
    <location>
        <begin position="201"/>
        <end position="219"/>
    </location>
</feature>
<dbReference type="OrthoDB" id="5429993at2759"/>
<sequence length="247" mass="27089">MLPQLGQPIYSSRLEGLSNDPDRDAKSKEPDLVATEPENVPISKDVGVQGSVPGRLRPRSMYQYGPTRTERVTRTDDTPPSRSMLPPASASKPSEPKPAGLSRSRSLRRPGGAMQSAQPRETTVQARTQSVNTTGITRKETMKSDTGSERPKSLLVAPNSNLKTNIIPRDRTPHDTKVSTRIAHNRSTSIKARAEGLSGSARTATTARAEEPLVPQPRQRQPEQEEPKRIARPGLLNFTTTFHTTED</sequence>
<evidence type="ECO:0000256" key="1">
    <source>
        <dbReference type="SAM" id="MobiDB-lite"/>
    </source>
</evidence>
<organism evidence="2 3">
    <name type="scientific">Neocucurbitaria cava</name>
    <dbReference type="NCBI Taxonomy" id="798079"/>
    <lineage>
        <taxon>Eukaryota</taxon>
        <taxon>Fungi</taxon>
        <taxon>Dikarya</taxon>
        <taxon>Ascomycota</taxon>
        <taxon>Pezizomycotina</taxon>
        <taxon>Dothideomycetes</taxon>
        <taxon>Pleosporomycetidae</taxon>
        <taxon>Pleosporales</taxon>
        <taxon>Pleosporineae</taxon>
        <taxon>Cucurbitariaceae</taxon>
        <taxon>Neocucurbitaria</taxon>
    </lineage>
</organism>
<feature type="compositionally biased region" description="Low complexity" evidence="1">
    <location>
        <begin position="86"/>
        <end position="113"/>
    </location>
</feature>
<evidence type="ECO:0000313" key="3">
    <source>
        <dbReference type="Proteomes" id="UP001140560"/>
    </source>
</evidence>
<gene>
    <name evidence="2" type="ORF">N0V83_002823</name>
</gene>
<feature type="compositionally biased region" description="Polar residues" evidence="1">
    <location>
        <begin position="237"/>
        <end position="247"/>
    </location>
</feature>
<feature type="compositionally biased region" description="Basic and acidic residues" evidence="1">
    <location>
        <begin position="220"/>
        <end position="229"/>
    </location>
</feature>
<dbReference type="AlphaFoldDB" id="A0A9W8YCX8"/>
<accession>A0A9W8YCX8</accession>
<feature type="compositionally biased region" description="Basic and acidic residues" evidence="1">
    <location>
        <begin position="20"/>
        <end position="31"/>
    </location>
</feature>
<protein>
    <submittedName>
        <fullName evidence="2">Uncharacterized protein</fullName>
    </submittedName>
</protein>
<feature type="region of interest" description="Disordered" evidence="1">
    <location>
        <begin position="1"/>
        <end position="247"/>
    </location>
</feature>
<proteinExistence type="predicted"/>
<dbReference type="Proteomes" id="UP001140560">
    <property type="component" value="Unassembled WGS sequence"/>
</dbReference>
<dbReference type="EMBL" id="JAPEUY010000004">
    <property type="protein sequence ID" value="KAJ4374084.1"/>
    <property type="molecule type" value="Genomic_DNA"/>
</dbReference>